<dbReference type="GO" id="GO:0051539">
    <property type="term" value="F:4 iron, 4 sulfur cluster binding"/>
    <property type="evidence" value="ECO:0007669"/>
    <property type="project" value="UniProtKB-KW"/>
</dbReference>
<keyword evidence="6 14" id="KW-0004">4Fe-4S</keyword>
<feature type="binding site" evidence="14">
    <location>
        <position position="119"/>
    </location>
    <ligand>
        <name>[4Fe-4S] cluster</name>
        <dbReference type="ChEBI" id="CHEBI:49883"/>
        <note>4Fe-4S-S-AdoMet</note>
    </ligand>
</feature>
<dbReference type="SFLD" id="SFLDG01070">
    <property type="entry name" value="PLP-dependent"/>
    <property type="match status" value="1"/>
</dbReference>
<dbReference type="AlphaFoldDB" id="A0A6I6EDS2"/>
<protein>
    <recommendedName>
        <fullName evidence="5">L-lysine 2,3-aminomutase</fullName>
    </recommendedName>
    <alternativeName>
        <fullName evidence="13">EF-P post-translational modification enzyme B</fullName>
    </alternativeName>
</protein>
<feature type="modified residue" description="N6-(pyridoxal phosphate)lysine" evidence="15">
    <location>
        <position position="331"/>
    </location>
</feature>
<sequence>MLSRRLEACKSERREYEQVRVFTQVDALLAFLGLERSQLPDLDDEPESFGLRVPRAFAERMRPGDPEDPLLRQVLPLAAERRPVAGYVADPVGDTAAERAPGLLVKYAGRALLMLTGLCAIHCRYCFRRHFPYQALGPNQTHLERALEEIASDPSLTEVILSGGDPLMLDDDRLDALIQGLEHIDHLKRLRLHSRLAVVSPVRLTARLAARLTAGRLASTLVIQANHPHELDESVRLALLDWRAAGVTLLNQSVLLFGVNDRVETLVELSERLFACGVLPYYLHGLDPVAGSAHFQVSDVEARRLLAELRTRLPGYLVPRLVREIPGAPAKQPLE</sequence>
<keyword evidence="12" id="KW-0413">Isomerase</keyword>
<comment type="cofactor">
    <cofactor evidence="3">
        <name>[4Fe-4S] cluster</name>
        <dbReference type="ChEBI" id="CHEBI:49883"/>
    </cofactor>
</comment>
<evidence type="ECO:0000256" key="7">
    <source>
        <dbReference type="ARBA" id="ARBA00022691"/>
    </source>
</evidence>
<evidence type="ECO:0000313" key="18">
    <source>
        <dbReference type="Proteomes" id="UP000426424"/>
    </source>
</evidence>
<dbReference type="SFLD" id="SFLDF00314">
    <property type="entry name" value="L-lysine_2_3-aminomutase_(yjeK"/>
    <property type="match status" value="1"/>
</dbReference>
<keyword evidence="11 14" id="KW-0411">Iron-sulfur</keyword>
<evidence type="ECO:0000256" key="15">
    <source>
        <dbReference type="PIRSR" id="PIRSR603739-50"/>
    </source>
</evidence>
<dbReference type="SUPFAM" id="SSF102114">
    <property type="entry name" value="Radical SAM enzymes"/>
    <property type="match status" value="1"/>
</dbReference>
<dbReference type="PIRSF" id="PIRSF004911">
    <property type="entry name" value="DUF160"/>
    <property type="match status" value="1"/>
</dbReference>
<keyword evidence="10" id="KW-0408">Iron</keyword>
<evidence type="ECO:0000256" key="5">
    <source>
        <dbReference type="ARBA" id="ARBA00022363"/>
    </source>
</evidence>
<dbReference type="InterPro" id="IPR003739">
    <property type="entry name" value="Lys_aminomutase/Glu_NH3_mut"/>
</dbReference>
<feature type="binding site" evidence="14">
    <location>
        <position position="126"/>
    </location>
    <ligand>
        <name>[4Fe-4S] cluster</name>
        <dbReference type="ChEBI" id="CHEBI:49883"/>
        <note>4Fe-4S-S-AdoMet</note>
    </ligand>
</feature>
<feature type="domain" description="Radical SAM core" evidence="16">
    <location>
        <begin position="105"/>
        <end position="317"/>
    </location>
</feature>
<dbReference type="RefSeq" id="WP_153973767.1">
    <property type="nucleotide sequence ID" value="NZ_CP039268.1"/>
</dbReference>
<evidence type="ECO:0000256" key="14">
    <source>
        <dbReference type="PIRSR" id="PIRSR004911-1"/>
    </source>
</evidence>
<evidence type="ECO:0000256" key="12">
    <source>
        <dbReference type="ARBA" id="ARBA00023235"/>
    </source>
</evidence>
<evidence type="ECO:0000256" key="1">
    <source>
        <dbReference type="ARBA" id="ARBA00001352"/>
    </source>
</evidence>
<keyword evidence="18" id="KW-1185">Reference proteome</keyword>
<dbReference type="InterPro" id="IPR022462">
    <property type="entry name" value="EpmB"/>
</dbReference>
<comment type="cofactor">
    <cofactor evidence="2 15">
        <name>pyridoxal 5'-phosphate</name>
        <dbReference type="ChEBI" id="CHEBI:597326"/>
    </cofactor>
</comment>
<dbReference type="InterPro" id="IPR058240">
    <property type="entry name" value="rSAM_sf"/>
</dbReference>
<evidence type="ECO:0000256" key="8">
    <source>
        <dbReference type="ARBA" id="ARBA00022723"/>
    </source>
</evidence>
<dbReference type="PANTHER" id="PTHR30538:SF1">
    <property type="entry name" value="L-LYSINE 2,3-AMINOMUTASE"/>
    <property type="match status" value="1"/>
</dbReference>
<dbReference type="InterPro" id="IPR007197">
    <property type="entry name" value="rSAM"/>
</dbReference>
<gene>
    <name evidence="17" type="primary">epmB</name>
    <name evidence="17" type="ORF">E6P07_00290</name>
</gene>
<dbReference type="Pfam" id="PF13353">
    <property type="entry name" value="Fer4_12"/>
    <property type="match status" value="1"/>
</dbReference>
<evidence type="ECO:0000256" key="9">
    <source>
        <dbReference type="ARBA" id="ARBA00022898"/>
    </source>
</evidence>
<dbReference type="PROSITE" id="PS51918">
    <property type="entry name" value="RADICAL_SAM"/>
    <property type="match status" value="1"/>
</dbReference>
<evidence type="ECO:0000256" key="10">
    <source>
        <dbReference type="ARBA" id="ARBA00023004"/>
    </source>
</evidence>
<proteinExistence type="inferred from homology"/>
<keyword evidence="8 14" id="KW-0479">Metal-binding</keyword>
<evidence type="ECO:0000256" key="2">
    <source>
        <dbReference type="ARBA" id="ARBA00001933"/>
    </source>
</evidence>
<keyword evidence="7" id="KW-0949">S-adenosyl-L-methionine</keyword>
<evidence type="ECO:0000256" key="6">
    <source>
        <dbReference type="ARBA" id="ARBA00022485"/>
    </source>
</evidence>
<dbReference type="CDD" id="cd01335">
    <property type="entry name" value="Radical_SAM"/>
    <property type="match status" value="1"/>
</dbReference>
<dbReference type="Proteomes" id="UP000426424">
    <property type="component" value="Chromosome"/>
</dbReference>
<feature type="binding site" evidence="14">
    <location>
        <position position="123"/>
    </location>
    <ligand>
        <name>[4Fe-4S] cluster</name>
        <dbReference type="ChEBI" id="CHEBI:49883"/>
        <note>4Fe-4S-S-AdoMet</note>
    </ligand>
</feature>
<evidence type="ECO:0000256" key="4">
    <source>
        <dbReference type="ARBA" id="ARBA00008703"/>
    </source>
</evidence>
<dbReference type="GO" id="GO:0046872">
    <property type="term" value="F:metal ion binding"/>
    <property type="evidence" value="ECO:0007669"/>
    <property type="project" value="UniProtKB-KW"/>
</dbReference>
<accession>A0A6I6EDS2</accession>
<dbReference type="EMBL" id="CP039268">
    <property type="protein sequence ID" value="QGU31567.1"/>
    <property type="molecule type" value="Genomic_DNA"/>
</dbReference>
<organism evidence="17 18">
    <name type="scientific">Thermochromatium tepidum ATCC 43061</name>
    <dbReference type="NCBI Taxonomy" id="316276"/>
    <lineage>
        <taxon>Bacteria</taxon>
        <taxon>Pseudomonadati</taxon>
        <taxon>Pseudomonadota</taxon>
        <taxon>Gammaproteobacteria</taxon>
        <taxon>Chromatiales</taxon>
        <taxon>Chromatiaceae</taxon>
        <taxon>Thermochromatium</taxon>
    </lineage>
</organism>
<evidence type="ECO:0000259" key="16">
    <source>
        <dbReference type="PROSITE" id="PS51918"/>
    </source>
</evidence>
<comment type="catalytic activity">
    <reaction evidence="1">
        <text>L-lysine = D-beta-lysine</text>
        <dbReference type="Rhea" id="RHEA:44148"/>
        <dbReference type="ChEBI" id="CHEBI:32551"/>
        <dbReference type="ChEBI" id="CHEBI:84138"/>
    </reaction>
</comment>
<dbReference type="NCBIfam" id="TIGR00238">
    <property type="entry name" value="KamA family radical SAM protein"/>
    <property type="match status" value="1"/>
</dbReference>
<dbReference type="PANTHER" id="PTHR30538">
    <property type="entry name" value="LYSINE 2,3-AMINOMUTASE-RELATED"/>
    <property type="match status" value="1"/>
</dbReference>
<evidence type="ECO:0000256" key="3">
    <source>
        <dbReference type="ARBA" id="ARBA00001966"/>
    </source>
</evidence>
<dbReference type="SFLD" id="SFLDS00029">
    <property type="entry name" value="Radical_SAM"/>
    <property type="match status" value="1"/>
</dbReference>
<reference evidence="17 18" key="1">
    <citation type="submission" date="2019-12" db="EMBL/GenBank/DDBJ databases">
        <title>The complete genome of the thermophilic, anoxygenic phototrophic gammaproteobacterium Thermochromatium tepidum.</title>
        <authorList>
            <person name="Sattley W.M."/>
            <person name="Swingley W.D."/>
            <person name="Burchell B.M."/>
            <person name="Gurbani S.A."/>
            <person name="Kujawa C.M."/>
            <person name="Nuccio D.A."/>
            <person name="Schladweiler J."/>
            <person name="Shaffer K.N."/>
            <person name="Stokes L.M."/>
            <person name="Touchman J.W."/>
            <person name="Blankenship R.E."/>
            <person name="Madigan M.T."/>
        </authorList>
    </citation>
    <scope>NUCLEOTIDE SEQUENCE [LARGE SCALE GENOMIC DNA]</scope>
    <source>
        <strain evidence="17 18">ATCC 43061</strain>
    </source>
</reference>
<evidence type="ECO:0000313" key="17">
    <source>
        <dbReference type="EMBL" id="QGU31567.1"/>
    </source>
</evidence>
<dbReference type="Gene3D" id="3.20.20.70">
    <property type="entry name" value="Aldolase class I"/>
    <property type="match status" value="1"/>
</dbReference>
<evidence type="ECO:0000256" key="11">
    <source>
        <dbReference type="ARBA" id="ARBA00023014"/>
    </source>
</evidence>
<name>A0A6I6EDS2_THETI</name>
<dbReference type="OrthoDB" id="9770937at2"/>
<dbReference type="NCBIfam" id="TIGR03821">
    <property type="entry name" value="EFP_modif_epmB"/>
    <property type="match status" value="1"/>
</dbReference>
<dbReference type="GO" id="GO:0016853">
    <property type="term" value="F:isomerase activity"/>
    <property type="evidence" value="ECO:0007669"/>
    <property type="project" value="UniProtKB-KW"/>
</dbReference>
<evidence type="ECO:0000256" key="13">
    <source>
        <dbReference type="ARBA" id="ARBA00030756"/>
    </source>
</evidence>
<keyword evidence="9 15" id="KW-0663">Pyridoxal phosphate</keyword>
<comment type="similarity">
    <text evidence="4">Belongs to the radical SAM superfamily. KamA family.</text>
</comment>
<dbReference type="InterPro" id="IPR013785">
    <property type="entry name" value="Aldolase_TIM"/>
</dbReference>
<dbReference type="KEGG" id="ttp:E6P07_00290"/>